<dbReference type="EMBL" id="JAACJL010000033">
    <property type="protein sequence ID" value="KAF4615850.1"/>
    <property type="molecule type" value="Genomic_DNA"/>
</dbReference>
<organism evidence="2 3">
    <name type="scientific">Agrocybe pediades</name>
    <dbReference type="NCBI Taxonomy" id="84607"/>
    <lineage>
        <taxon>Eukaryota</taxon>
        <taxon>Fungi</taxon>
        <taxon>Dikarya</taxon>
        <taxon>Basidiomycota</taxon>
        <taxon>Agaricomycotina</taxon>
        <taxon>Agaricomycetes</taxon>
        <taxon>Agaricomycetidae</taxon>
        <taxon>Agaricales</taxon>
        <taxon>Agaricineae</taxon>
        <taxon>Strophariaceae</taxon>
        <taxon>Agrocybe</taxon>
    </lineage>
</organism>
<proteinExistence type="predicted"/>
<evidence type="ECO:0000256" key="1">
    <source>
        <dbReference type="SAM" id="Phobius"/>
    </source>
</evidence>
<dbReference type="Proteomes" id="UP000521872">
    <property type="component" value="Unassembled WGS sequence"/>
</dbReference>
<evidence type="ECO:0000313" key="3">
    <source>
        <dbReference type="Proteomes" id="UP000521872"/>
    </source>
</evidence>
<protein>
    <submittedName>
        <fullName evidence="2">Uncharacterized protein</fullName>
    </submittedName>
</protein>
<keyword evidence="1" id="KW-1133">Transmembrane helix</keyword>
<keyword evidence="1" id="KW-0812">Transmembrane</keyword>
<keyword evidence="3" id="KW-1185">Reference proteome</keyword>
<name>A0A8H4QSD9_9AGAR</name>
<gene>
    <name evidence="2" type="ORF">D9613_012387</name>
</gene>
<reference evidence="2 3" key="1">
    <citation type="submission" date="2019-12" db="EMBL/GenBank/DDBJ databases">
        <authorList>
            <person name="Floudas D."/>
            <person name="Bentzer J."/>
            <person name="Ahren D."/>
            <person name="Johansson T."/>
            <person name="Persson P."/>
            <person name="Tunlid A."/>
        </authorList>
    </citation>
    <scope>NUCLEOTIDE SEQUENCE [LARGE SCALE GENOMIC DNA]</scope>
    <source>
        <strain evidence="2 3">CBS 102.39</strain>
    </source>
</reference>
<dbReference type="Gene3D" id="2.60.120.260">
    <property type="entry name" value="Galactose-binding domain-like"/>
    <property type="match status" value="1"/>
</dbReference>
<evidence type="ECO:0000313" key="2">
    <source>
        <dbReference type="EMBL" id="KAF4615850.1"/>
    </source>
</evidence>
<accession>A0A8H4QSD9</accession>
<comment type="caution">
    <text evidence="2">The sequence shown here is derived from an EMBL/GenBank/DDBJ whole genome shotgun (WGS) entry which is preliminary data.</text>
</comment>
<keyword evidence="1" id="KW-0472">Membrane</keyword>
<sequence length="367" mass="39706">MSNPTPQIVVDDTNPRIQYVGHWQSQVITDPNSLEHEISTITPLYGTLHASIASSLGATNTVDLDYDGSDFEAHFRAPGLESASDPGCTLDGHEMEIFGDSDTFFCASRLPVTQGHHTLSLTFNASELFEFDYVKYSTTPDLIDGDDLVYEIKNSTLANLTSPGDSFSFSFNGFSTGLYVLFEAEGSQSLQPSNLSYTVDDGPELFFQFSNPVNPVNPDNEGQLLIQTPHYTPGEHTFVLRLLPSAGENQTPVLIQSYIVQNSTTTFGLNLTAVPGNQGPDPDSSTTAPMSALSTASKTRAGVVAGSTIGSIVFVALVVLVALIMVRHRRRRLTRSSKAGVFFSRPHTWATKAFNGEGISKRPVDAV</sequence>
<feature type="transmembrane region" description="Helical" evidence="1">
    <location>
        <begin position="303"/>
        <end position="326"/>
    </location>
</feature>
<dbReference type="AlphaFoldDB" id="A0A8H4QSD9"/>